<evidence type="ECO:0000256" key="8">
    <source>
        <dbReference type="ARBA" id="ARBA00022989"/>
    </source>
</evidence>
<keyword evidence="3" id="KW-0813">Transport</keyword>
<evidence type="ECO:0000256" key="4">
    <source>
        <dbReference type="ARBA" id="ARBA00022692"/>
    </source>
</evidence>
<dbReference type="CDD" id="cd03263">
    <property type="entry name" value="ABC_subfamily_A"/>
    <property type="match status" value="2"/>
</dbReference>
<dbReference type="InterPro" id="IPR026082">
    <property type="entry name" value="ABCA"/>
</dbReference>
<dbReference type="SMART" id="SM00382">
    <property type="entry name" value="AAA"/>
    <property type="match status" value="2"/>
</dbReference>
<dbReference type="Gene3D" id="3.40.50.300">
    <property type="entry name" value="P-loop containing nucleotide triphosphate hydrolases"/>
    <property type="match status" value="2"/>
</dbReference>
<keyword evidence="6" id="KW-0547">Nucleotide-binding</keyword>
<feature type="transmembrane region" description="Helical" evidence="11">
    <location>
        <begin position="1167"/>
        <end position="1191"/>
    </location>
</feature>
<evidence type="ECO:0000313" key="13">
    <source>
        <dbReference type="EMBL" id="TKX27709.1"/>
    </source>
</evidence>
<feature type="transmembrane region" description="Helical" evidence="11">
    <location>
        <begin position="984"/>
        <end position="1002"/>
    </location>
</feature>
<keyword evidence="8 11" id="KW-1133">Transmembrane helix</keyword>
<organism evidence="13 14">
    <name type="scientific">Elsinoe australis</name>
    <dbReference type="NCBI Taxonomy" id="40998"/>
    <lineage>
        <taxon>Eukaryota</taxon>
        <taxon>Fungi</taxon>
        <taxon>Dikarya</taxon>
        <taxon>Ascomycota</taxon>
        <taxon>Pezizomycotina</taxon>
        <taxon>Dothideomycetes</taxon>
        <taxon>Dothideomycetidae</taxon>
        <taxon>Myriangiales</taxon>
        <taxon>Elsinoaceae</taxon>
        <taxon>Elsinoe</taxon>
    </lineage>
</organism>
<feature type="transmembrane region" description="Helical" evidence="11">
    <location>
        <begin position="283"/>
        <end position="301"/>
    </location>
</feature>
<feature type="transmembrane region" description="Helical" evidence="11">
    <location>
        <begin position="815"/>
        <end position="836"/>
    </location>
</feature>
<feature type="transmembrane region" description="Helical" evidence="11">
    <location>
        <begin position="361"/>
        <end position="384"/>
    </location>
</feature>
<protein>
    <submittedName>
        <fullName evidence="13">ABC transporter-like protein 1</fullName>
    </submittedName>
</protein>
<dbReference type="Pfam" id="PF12698">
    <property type="entry name" value="ABC2_membrane_3"/>
    <property type="match status" value="1"/>
</dbReference>
<dbReference type="InterPro" id="IPR003593">
    <property type="entry name" value="AAA+_ATPase"/>
</dbReference>
<feature type="transmembrane region" description="Helical" evidence="11">
    <location>
        <begin position="408"/>
        <end position="428"/>
    </location>
</feature>
<dbReference type="GO" id="GO:0140359">
    <property type="term" value="F:ABC-type transporter activity"/>
    <property type="evidence" value="ECO:0007669"/>
    <property type="project" value="InterPro"/>
</dbReference>
<evidence type="ECO:0000256" key="9">
    <source>
        <dbReference type="ARBA" id="ARBA00023136"/>
    </source>
</evidence>
<keyword evidence="9 11" id="KW-0472">Membrane</keyword>
<evidence type="ECO:0000256" key="5">
    <source>
        <dbReference type="ARBA" id="ARBA00022737"/>
    </source>
</evidence>
<feature type="domain" description="ABC transporter" evidence="12">
    <location>
        <begin position="1236"/>
        <end position="1463"/>
    </location>
</feature>
<dbReference type="GO" id="GO:0005319">
    <property type="term" value="F:lipid transporter activity"/>
    <property type="evidence" value="ECO:0007669"/>
    <property type="project" value="TreeGrafter"/>
</dbReference>
<dbReference type="PANTHER" id="PTHR19229">
    <property type="entry name" value="ATP-BINDING CASSETTE TRANSPORTER SUBFAMILY A ABCA"/>
    <property type="match status" value="1"/>
</dbReference>
<feature type="transmembrane region" description="Helical" evidence="11">
    <location>
        <begin position="308"/>
        <end position="331"/>
    </location>
</feature>
<accession>A0A4U7B901</accession>
<feature type="transmembrane region" description="Helical" evidence="11">
    <location>
        <begin position="222"/>
        <end position="241"/>
    </location>
</feature>
<keyword evidence="5" id="KW-0677">Repeat</keyword>
<feature type="transmembrane region" description="Helical" evidence="11">
    <location>
        <begin position="1023"/>
        <end position="1051"/>
    </location>
</feature>
<keyword evidence="4 11" id="KW-0812">Transmembrane</keyword>
<dbReference type="EMBL" id="PTQR01000002">
    <property type="protein sequence ID" value="TKX27709.1"/>
    <property type="molecule type" value="Genomic_DNA"/>
</dbReference>
<comment type="caution">
    <text evidence="13">The sequence shown here is derived from an EMBL/GenBank/DDBJ whole genome shotgun (WGS) entry which is preliminary data.</text>
</comment>
<keyword evidence="7" id="KW-0067">ATP-binding</keyword>
<evidence type="ECO:0000256" key="2">
    <source>
        <dbReference type="ARBA" id="ARBA00008869"/>
    </source>
</evidence>
<dbReference type="GO" id="GO:0016887">
    <property type="term" value="F:ATP hydrolysis activity"/>
    <property type="evidence" value="ECO:0007669"/>
    <property type="project" value="InterPro"/>
</dbReference>
<proteinExistence type="inferred from homology"/>
<dbReference type="InterPro" id="IPR017871">
    <property type="entry name" value="ABC_transporter-like_CS"/>
</dbReference>
<dbReference type="GO" id="GO:0005524">
    <property type="term" value="F:ATP binding"/>
    <property type="evidence" value="ECO:0007669"/>
    <property type="project" value="UniProtKB-KW"/>
</dbReference>
<dbReference type="FunFam" id="3.40.50.300:FF:001345">
    <property type="entry name" value="Related to ABC transporter"/>
    <property type="match status" value="1"/>
</dbReference>
<evidence type="ECO:0000313" key="14">
    <source>
        <dbReference type="Proteomes" id="UP000308133"/>
    </source>
</evidence>
<dbReference type="PROSITE" id="PS00211">
    <property type="entry name" value="ABC_TRANSPORTER_1"/>
    <property type="match status" value="2"/>
</dbReference>
<feature type="transmembrane region" description="Helical" evidence="11">
    <location>
        <begin position="1057"/>
        <end position="1080"/>
    </location>
</feature>
<name>A0A4U7B901_9PEZI</name>
<evidence type="ECO:0000256" key="3">
    <source>
        <dbReference type="ARBA" id="ARBA00022448"/>
    </source>
</evidence>
<dbReference type="GO" id="GO:0016020">
    <property type="term" value="C:membrane"/>
    <property type="evidence" value="ECO:0007669"/>
    <property type="project" value="UniProtKB-SubCell"/>
</dbReference>
<dbReference type="InterPro" id="IPR013525">
    <property type="entry name" value="ABC2_TM"/>
</dbReference>
<evidence type="ECO:0000259" key="12">
    <source>
        <dbReference type="PROSITE" id="PS50893"/>
    </source>
</evidence>
<reference evidence="13 14" key="1">
    <citation type="submission" date="2018-02" db="EMBL/GenBank/DDBJ databases">
        <title>Draft genome sequences of Elsinoe sp., causing black scab on jojoba.</title>
        <authorList>
            <person name="Stodart B."/>
            <person name="Jeffress S."/>
            <person name="Ash G."/>
            <person name="Arun Chinnappa K."/>
        </authorList>
    </citation>
    <scope>NUCLEOTIDE SEQUENCE [LARGE SCALE GENOMIC DNA]</scope>
    <source>
        <strain evidence="13 14">Hillstone_2</strain>
    </source>
</reference>
<dbReference type="InterPro" id="IPR003439">
    <property type="entry name" value="ABC_transporter-like_ATP-bd"/>
</dbReference>
<feature type="transmembrane region" description="Helical" evidence="11">
    <location>
        <begin position="23"/>
        <end position="43"/>
    </location>
</feature>
<dbReference type="SUPFAM" id="SSF52540">
    <property type="entry name" value="P-loop containing nucleoside triphosphate hydrolases"/>
    <property type="match status" value="2"/>
</dbReference>
<feature type="region of interest" description="Disordered" evidence="10">
    <location>
        <begin position="1531"/>
        <end position="1569"/>
    </location>
</feature>
<feature type="transmembrane region" description="Helical" evidence="11">
    <location>
        <begin position="1087"/>
        <end position="1111"/>
    </location>
</feature>
<evidence type="ECO:0000256" key="7">
    <source>
        <dbReference type="ARBA" id="ARBA00022840"/>
    </source>
</evidence>
<comment type="similarity">
    <text evidence="2">Belongs to the ABC transporter superfamily. ABCA family.</text>
</comment>
<evidence type="ECO:0000256" key="6">
    <source>
        <dbReference type="ARBA" id="ARBA00022741"/>
    </source>
</evidence>
<dbReference type="InterPro" id="IPR027417">
    <property type="entry name" value="P-loop_NTPase"/>
</dbReference>
<feature type="domain" description="ABC transporter" evidence="12">
    <location>
        <begin position="453"/>
        <end position="688"/>
    </location>
</feature>
<feature type="transmembrane region" description="Helical" evidence="11">
    <location>
        <begin position="337"/>
        <end position="354"/>
    </location>
</feature>
<dbReference type="PANTHER" id="PTHR19229:SF36">
    <property type="entry name" value="ATP-BINDING CASSETTE SUB-FAMILY A MEMBER 2"/>
    <property type="match status" value="1"/>
</dbReference>
<comment type="subcellular location">
    <subcellularLocation>
        <location evidence="1">Membrane</location>
        <topology evidence="1">Multi-pass membrane protein</topology>
    </subcellularLocation>
</comment>
<gene>
    <name evidence="13" type="ORF">C1H76_0136</name>
</gene>
<dbReference type="Proteomes" id="UP000308133">
    <property type="component" value="Unassembled WGS sequence"/>
</dbReference>
<evidence type="ECO:0000256" key="1">
    <source>
        <dbReference type="ARBA" id="ARBA00004141"/>
    </source>
</evidence>
<evidence type="ECO:0000256" key="10">
    <source>
        <dbReference type="SAM" id="MobiDB-lite"/>
    </source>
</evidence>
<sequence length="1643" mass="180544">MTFTRKTWTLVQKNLILSWKRHWLSALIIVFLAPVIFFFFIAYSKNFFVPPAIFGVGRATPLRSLADAVAYAGGNRNTLGIVTNNLGPEVQQIIDDISPALRAGGVNPVVVDTDDDILTVCPSTVRGTTPCYAGVRFESTPQNGSRWSYVIRADGAFRERIYVDRDTNDAQIYVLPVQYAIDNAIAVRNGSNPLPLPENYLYTSSTPEERDRNITRLYMDSLINIIAVAYFVGLVGILYQLTGQMATERELGISQLIEVMTARKRNWEAQAMRLLSYHLSYDILYAPGWIFIGAIVCRLNFPTSSTGLLIGFFLLTGLSLSSWAIFCAGFFKKAQLSGISVTLVSVVLAIIAQVQTPTSSGAIIITGLLFPPMNFLYFIFFVAYHERVNIGANLSQNPPNAPWQVPGYAFWIFAVLQIFIYPFLGAFVERALYGTTSKARSVQRSGGDAHETVKIHGLSKHYTPSRFGKLMARIFRNPEPETVIAVDDLSMVILKGELSVILGANGAGKSTTMDMLAGLQAPTGGSIEIDGSSIGICPQKNVLWDELTCEEHVWIFNSLKSEKKDPMSLNRDLLISCDLQQKLQAQSETLSGGQKRKLQLAMMLTGGSNLCLLDEVSSGLDPLSRRKIWDILLKERGNRSLLFSTHFLDEADYLSDTITVLSKGKLVARGSSVELKQVHGGGYRVKIYNTSQFQEPAGWSSVKKHVYNDHVVYQLPDSTSATSFARELEEHGVREYRIDGPTVEDVFLKLAAEAKAALAVAAPSDRPLEAQPLEKTASMSSDEKALDLMPGRRLSLAGQTWVLFRKRITILKRNIFPYTAAVLIPVACAGLITLFLQGFERLTCAPREAVRPSPVFNLATVSRILEEGLQIPFGPPDALPQQLLQALSFGGPANLTQAFQPVASLNALNEWIATNYSTTTPGGFFLDPQAAPTFAWRGNYLPGYALLVMNILNNAQIGGNPLIQTGYQAFDRPFTPSAGDSLQAVLYFGLCMCIYPAFFALYPTQEKINKVRALHWSNGVRVLPLWSAYALFDFCFVLIVSAACAIVYATIADQLYFSNYLFIIFMLYGLAAMLLSYILCTFCKSQLAAFAIAAGYHLSTFLIYFLAYMVIVTFAPASDITDLVTIAHFAIAIITPSGNLLRALLLSYNQFSLLCEGQEINSNAGDITVFGGPILYLIIHSFLFFGILIWIESGWRPNFLRRSKGKVRDTEEDIGEEVDDEVIQEKKRVETCNDELRVMHVSKKFGDNLAVNDNCFGVPRDQVFALLGPNGAGKSTTFGIIRGDTRPSGREGDVLIENISIVRNRAAARVHQGVCPQFDAMDSMTVVEHLEFYARARGVRAIDHNVEAVIQAVGLQAYRTRLASKLSGGNKRKLSLGIALVGDPTVLLIDEGSSGMDAAAKRVMWRTLKDVSNNRSMVISTHAMEEADALAGRVGIMASKMLAIGTSDDLRRRYGDALNVHVVHRDAPYTSEADMQRLKSWVETAFPGATVEDRSFHGQVRFTVPNARPTAVASSSGTTHAKPALTATVNSEAESDRISHASGPSAPRTGLVASDDTDSSDTVAPGQDEKRGISALFGTLEAARDELGIAFFAVNQPTLDSVFLSIVGKHKVLEENYEKEHRGRKTLMGRVRGKVGTAMRTMF</sequence>
<feature type="transmembrane region" description="Helical" evidence="11">
    <location>
        <begin position="1123"/>
        <end position="1146"/>
    </location>
</feature>
<dbReference type="Pfam" id="PF00005">
    <property type="entry name" value="ABC_tran"/>
    <property type="match status" value="2"/>
</dbReference>
<evidence type="ECO:0000256" key="11">
    <source>
        <dbReference type="SAM" id="Phobius"/>
    </source>
</evidence>
<dbReference type="PROSITE" id="PS50893">
    <property type="entry name" value="ABC_TRANSPORTER_2"/>
    <property type="match status" value="2"/>
</dbReference>